<proteinExistence type="predicted"/>
<dbReference type="WBParaSite" id="TMUE_1000003661.1">
    <property type="protein sequence ID" value="TMUE_1000003661.1"/>
    <property type="gene ID" value="WBGene00298761"/>
</dbReference>
<name>A0A5S6Q8P1_TRIMR</name>
<feature type="region of interest" description="Disordered" evidence="1">
    <location>
        <begin position="44"/>
        <end position="114"/>
    </location>
</feature>
<sequence>MVRSLTRAGAERWLQKGDAACHAREQSWGSERHVSVMIARSQSAASLKHPGSEDWLDPPIRNSEGTSQGELDPNKGIQFWGAGNPKRPARRKSQTQADNLLMQRNSNALIARRV</sequence>
<keyword evidence="2" id="KW-1185">Reference proteome</keyword>
<protein>
    <submittedName>
        <fullName evidence="3">Uncharacterized protein</fullName>
    </submittedName>
</protein>
<accession>A0A5S6Q8P1</accession>
<dbReference type="Proteomes" id="UP000046395">
    <property type="component" value="Unassembled WGS sequence"/>
</dbReference>
<organism evidence="2 3">
    <name type="scientific">Trichuris muris</name>
    <name type="common">Mouse whipworm</name>
    <dbReference type="NCBI Taxonomy" id="70415"/>
    <lineage>
        <taxon>Eukaryota</taxon>
        <taxon>Metazoa</taxon>
        <taxon>Ecdysozoa</taxon>
        <taxon>Nematoda</taxon>
        <taxon>Enoplea</taxon>
        <taxon>Dorylaimia</taxon>
        <taxon>Trichinellida</taxon>
        <taxon>Trichuridae</taxon>
        <taxon>Trichuris</taxon>
    </lineage>
</organism>
<evidence type="ECO:0000313" key="3">
    <source>
        <dbReference type="WBParaSite" id="TMUE_1000003661.1"/>
    </source>
</evidence>
<evidence type="ECO:0000256" key="1">
    <source>
        <dbReference type="SAM" id="MobiDB-lite"/>
    </source>
</evidence>
<feature type="compositionally biased region" description="Polar residues" evidence="1">
    <location>
        <begin position="94"/>
        <end position="108"/>
    </location>
</feature>
<dbReference type="AlphaFoldDB" id="A0A5S6Q8P1"/>
<evidence type="ECO:0000313" key="2">
    <source>
        <dbReference type="Proteomes" id="UP000046395"/>
    </source>
</evidence>
<reference evidence="3" key="1">
    <citation type="submission" date="2019-12" db="UniProtKB">
        <authorList>
            <consortium name="WormBaseParasite"/>
        </authorList>
    </citation>
    <scope>IDENTIFICATION</scope>
</reference>